<evidence type="ECO:0000256" key="1">
    <source>
        <dbReference type="ARBA" id="ARBA00007227"/>
    </source>
</evidence>
<evidence type="ECO:0000256" key="3">
    <source>
        <dbReference type="SAM" id="MobiDB-lite"/>
    </source>
</evidence>
<dbReference type="InterPro" id="IPR010982">
    <property type="entry name" value="Lambda_DNA-bd_dom_sf"/>
</dbReference>
<dbReference type="InterPro" id="IPR001387">
    <property type="entry name" value="Cro/C1-type_HTH"/>
</dbReference>
<feature type="domain" description="HTH cro/C1-type" evidence="4">
    <location>
        <begin position="53"/>
        <end position="107"/>
    </location>
</feature>
<dbReference type="PANTHER" id="PTHR46797:SF1">
    <property type="entry name" value="METHYLPHOSPHONATE SYNTHASE"/>
    <property type="match status" value="1"/>
</dbReference>
<dbReference type="Pfam" id="PF13560">
    <property type="entry name" value="HTH_31"/>
    <property type="match status" value="1"/>
</dbReference>
<reference evidence="5 6" key="1">
    <citation type="submission" date="2019-11" db="EMBL/GenBank/DDBJ databases">
        <authorList>
            <person name="Jiang L.-Q."/>
        </authorList>
    </citation>
    <scope>NUCLEOTIDE SEQUENCE [LARGE SCALE GENOMIC DNA]</scope>
    <source>
        <strain evidence="5 6">YIM 132087</strain>
    </source>
</reference>
<dbReference type="Pfam" id="PF06114">
    <property type="entry name" value="Peptidase_M78"/>
    <property type="match status" value="1"/>
</dbReference>
<dbReference type="GO" id="GO:0003700">
    <property type="term" value="F:DNA-binding transcription factor activity"/>
    <property type="evidence" value="ECO:0007669"/>
    <property type="project" value="TreeGrafter"/>
</dbReference>
<organism evidence="5 6">
    <name type="scientific">Nakamurella alba</name>
    <dbReference type="NCBI Taxonomy" id="2665158"/>
    <lineage>
        <taxon>Bacteria</taxon>
        <taxon>Bacillati</taxon>
        <taxon>Actinomycetota</taxon>
        <taxon>Actinomycetes</taxon>
        <taxon>Nakamurellales</taxon>
        <taxon>Nakamurellaceae</taxon>
        <taxon>Nakamurella</taxon>
    </lineage>
</organism>
<dbReference type="AlphaFoldDB" id="A0A7K1FSV3"/>
<proteinExistence type="inferred from homology"/>
<protein>
    <submittedName>
        <fullName evidence="5">Helix-turn-helix domain-containing protein</fullName>
    </submittedName>
</protein>
<dbReference type="PANTHER" id="PTHR46797">
    <property type="entry name" value="HTH-TYPE TRANSCRIPTIONAL REGULATOR"/>
    <property type="match status" value="1"/>
</dbReference>
<dbReference type="EMBL" id="WLYK01000017">
    <property type="protein sequence ID" value="MTD17235.1"/>
    <property type="molecule type" value="Genomic_DNA"/>
</dbReference>
<keyword evidence="2" id="KW-0238">DNA-binding</keyword>
<evidence type="ECO:0000313" key="5">
    <source>
        <dbReference type="EMBL" id="MTD17235.1"/>
    </source>
</evidence>
<gene>
    <name evidence="5" type="ORF">GIS00_25215</name>
</gene>
<dbReference type="InterPro" id="IPR010359">
    <property type="entry name" value="IrrE_HExxH"/>
</dbReference>
<evidence type="ECO:0000256" key="2">
    <source>
        <dbReference type="ARBA" id="ARBA00023125"/>
    </source>
</evidence>
<dbReference type="CDD" id="cd00093">
    <property type="entry name" value="HTH_XRE"/>
    <property type="match status" value="1"/>
</dbReference>
<comment type="caution">
    <text evidence="5">The sequence shown here is derived from an EMBL/GenBank/DDBJ whole genome shotgun (WGS) entry which is preliminary data.</text>
</comment>
<name>A0A7K1FSV3_9ACTN</name>
<dbReference type="SUPFAM" id="SSF47413">
    <property type="entry name" value="lambda repressor-like DNA-binding domains"/>
    <property type="match status" value="1"/>
</dbReference>
<keyword evidence="6" id="KW-1185">Reference proteome</keyword>
<accession>A0A7K1FSV3</accession>
<dbReference type="GO" id="GO:0005829">
    <property type="term" value="C:cytosol"/>
    <property type="evidence" value="ECO:0007669"/>
    <property type="project" value="TreeGrafter"/>
</dbReference>
<dbReference type="InterPro" id="IPR050807">
    <property type="entry name" value="TransReg_Diox_bact_type"/>
</dbReference>
<evidence type="ECO:0000259" key="4">
    <source>
        <dbReference type="PROSITE" id="PS50943"/>
    </source>
</evidence>
<dbReference type="PROSITE" id="PS50943">
    <property type="entry name" value="HTH_CROC1"/>
    <property type="match status" value="1"/>
</dbReference>
<dbReference type="RefSeq" id="WP_154771238.1">
    <property type="nucleotide sequence ID" value="NZ_WLYK01000017.1"/>
</dbReference>
<dbReference type="GO" id="GO:0003677">
    <property type="term" value="F:DNA binding"/>
    <property type="evidence" value="ECO:0007669"/>
    <property type="project" value="UniProtKB-KW"/>
</dbReference>
<sequence>MSKATVTAVTSDTRRRGSGEAARPRTVAGPQLPPPEVEEADGATDSLTLGRRIRHLRRAKGLTLDAVGAEVGLSASALSLIENGKREPKLSMLAALAAALGTDPAGLLSEQAPSRRAALEIELVRAQRSPAFQALQVPAVRPGPRLPTEALEALVGMHRAMAAMQAERAATPEQARRANAGLRERMRAQDNYFREVEQTAEDLLRHTGYQGGPVTRVTVDRMVAHLGFEIQHATDLPPSTRTVTDLANRRIFLPQPAAGQHNSRTLALQALGHVVLGHKVPADYGDFLEQRVETNYFAAAVLVPQTPAVRLLSTAKASKDIAIEDLRDAFGVSYETAAHRFTNLATEHLGLPVHFMRISASGIIYKAYANDGVHFPTDSSGAIEGQRVCRYWTARVVFDQPDQTASYQQYTDTGSGTYWCTAIVDHTSQGDFSVSVGVPYAHAKWMRGRETTERGASRCPDPACCSRPSDELAERWSGRVWPSARAHSHLLAAMPPGVFPGVDDSDVLDFLERHSGR</sequence>
<dbReference type="Proteomes" id="UP000460221">
    <property type="component" value="Unassembled WGS sequence"/>
</dbReference>
<comment type="similarity">
    <text evidence="1">Belongs to the short-chain fatty acyl-CoA assimilation regulator (ScfR) family.</text>
</comment>
<feature type="region of interest" description="Disordered" evidence="3">
    <location>
        <begin position="1"/>
        <end position="45"/>
    </location>
</feature>
<dbReference type="Gene3D" id="1.10.260.40">
    <property type="entry name" value="lambda repressor-like DNA-binding domains"/>
    <property type="match status" value="1"/>
</dbReference>
<dbReference type="SMART" id="SM00530">
    <property type="entry name" value="HTH_XRE"/>
    <property type="match status" value="1"/>
</dbReference>
<feature type="compositionally biased region" description="Polar residues" evidence="3">
    <location>
        <begin position="1"/>
        <end position="11"/>
    </location>
</feature>
<evidence type="ECO:0000313" key="6">
    <source>
        <dbReference type="Proteomes" id="UP000460221"/>
    </source>
</evidence>